<evidence type="ECO:0000256" key="1">
    <source>
        <dbReference type="SAM" id="SignalP"/>
    </source>
</evidence>
<accession>A0ABS8KVA0</accession>
<gene>
    <name evidence="2" type="ORF">LJ725_11070</name>
</gene>
<dbReference type="EMBL" id="JAJISD010000004">
    <property type="protein sequence ID" value="MCC8429511.1"/>
    <property type="molecule type" value="Genomic_DNA"/>
</dbReference>
<dbReference type="Proteomes" id="UP001198862">
    <property type="component" value="Unassembled WGS sequence"/>
</dbReference>
<evidence type="ECO:0000313" key="3">
    <source>
        <dbReference type="Proteomes" id="UP001198862"/>
    </source>
</evidence>
<feature type="signal peptide" evidence="1">
    <location>
        <begin position="1"/>
        <end position="19"/>
    </location>
</feature>
<proteinExistence type="predicted"/>
<sequence>MKTLGFVMLAALAVSSAQAQTQPLSPSQSLAPVPASPSAIRLDPPLAPPANAIAAVTPLTALPSSEKARENPAVQYLLMKTVVAKSIGVLKTRALPVEAGGYNLLKYCWTPYNVLGEWGDSSGLVGEMTVRALETLSWSRDLGRAGYPEAPVAEAIGRYEAALVAAAFTDAARTRALEALRVELEALQRRTPGSSEIVARPRCNQQPASFALNVATAPEGGRPRFIPYVLHQFCLAQQLDPADAVRCDYWKSAKADAPMSFAGETVYSVNWPENVVTTGRFNPDEMRGVGTVTLRQRPQKK</sequence>
<keyword evidence="1" id="KW-0732">Signal</keyword>
<organism evidence="2 3">
    <name type="scientific">Reyranella aquatilis</name>
    <dbReference type="NCBI Taxonomy" id="2035356"/>
    <lineage>
        <taxon>Bacteria</taxon>
        <taxon>Pseudomonadati</taxon>
        <taxon>Pseudomonadota</taxon>
        <taxon>Alphaproteobacteria</taxon>
        <taxon>Hyphomicrobiales</taxon>
        <taxon>Reyranellaceae</taxon>
        <taxon>Reyranella</taxon>
    </lineage>
</organism>
<evidence type="ECO:0000313" key="2">
    <source>
        <dbReference type="EMBL" id="MCC8429511.1"/>
    </source>
</evidence>
<comment type="caution">
    <text evidence="2">The sequence shown here is derived from an EMBL/GenBank/DDBJ whole genome shotgun (WGS) entry which is preliminary data.</text>
</comment>
<dbReference type="RefSeq" id="WP_230550711.1">
    <property type="nucleotide sequence ID" value="NZ_JAJISD010000004.1"/>
</dbReference>
<name>A0ABS8KVA0_9HYPH</name>
<reference evidence="2 3" key="1">
    <citation type="submission" date="2021-11" db="EMBL/GenBank/DDBJ databases">
        <authorList>
            <person name="Lee D.-H."/>
            <person name="Kim S.-B."/>
        </authorList>
    </citation>
    <scope>NUCLEOTIDE SEQUENCE [LARGE SCALE GENOMIC DNA]</scope>
    <source>
        <strain evidence="2 3">KCTC 52223</strain>
    </source>
</reference>
<feature type="chain" id="PRO_5045325443" evidence="1">
    <location>
        <begin position="20"/>
        <end position="301"/>
    </location>
</feature>
<protein>
    <submittedName>
        <fullName evidence="2">Uncharacterized protein</fullName>
    </submittedName>
</protein>
<keyword evidence="3" id="KW-1185">Reference proteome</keyword>